<feature type="non-terminal residue" evidence="1">
    <location>
        <position position="1"/>
    </location>
</feature>
<evidence type="ECO:0000313" key="1">
    <source>
        <dbReference type="EMBL" id="SVD12173.1"/>
    </source>
</evidence>
<dbReference type="AlphaFoldDB" id="A0A382SQU0"/>
<reference evidence="1" key="1">
    <citation type="submission" date="2018-05" db="EMBL/GenBank/DDBJ databases">
        <authorList>
            <person name="Lanie J.A."/>
            <person name="Ng W.-L."/>
            <person name="Kazmierczak K.M."/>
            <person name="Andrzejewski T.M."/>
            <person name="Davidsen T.M."/>
            <person name="Wayne K.J."/>
            <person name="Tettelin H."/>
            <person name="Glass J.I."/>
            <person name="Rusch D."/>
            <person name="Podicherti R."/>
            <person name="Tsui H.-C.T."/>
            <person name="Winkler M.E."/>
        </authorList>
    </citation>
    <scope>NUCLEOTIDE SEQUENCE</scope>
</reference>
<gene>
    <name evidence="1" type="ORF">METZ01_LOCUS365027</name>
</gene>
<accession>A0A382SQU0</accession>
<protein>
    <submittedName>
        <fullName evidence="1">Uncharacterized protein</fullName>
    </submittedName>
</protein>
<proteinExistence type="predicted"/>
<dbReference type="EMBL" id="UINC01130846">
    <property type="protein sequence ID" value="SVD12173.1"/>
    <property type="molecule type" value="Genomic_DNA"/>
</dbReference>
<sequence length="80" mass="9361">FYHLKTSVRMVVEVLMLLTEGMEVNAVCRVKGVTVESMRSWLTKASDHVEEISVFLQTDMHLTQCQIDEFWSFILKKRPN</sequence>
<name>A0A382SQU0_9ZZZZ</name>
<organism evidence="1">
    <name type="scientific">marine metagenome</name>
    <dbReference type="NCBI Taxonomy" id="408172"/>
    <lineage>
        <taxon>unclassified sequences</taxon>
        <taxon>metagenomes</taxon>
        <taxon>ecological metagenomes</taxon>
    </lineage>
</organism>